<proteinExistence type="predicted"/>
<name>X6LJ78_RETFI</name>
<evidence type="ECO:0000313" key="2">
    <source>
        <dbReference type="EMBL" id="ETO01684.1"/>
    </source>
</evidence>
<keyword evidence="3" id="KW-1185">Reference proteome</keyword>
<gene>
    <name evidence="2" type="ORF">RFI_35756</name>
</gene>
<accession>X6LJ78</accession>
<evidence type="ECO:0000313" key="3">
    <source>
        <dbReference type="Proteomes" id="UP000023152"/>
    </source>
</evidence>
<comment type="caution">
    <text evidence="2">The sequence shown here is derived from an EMBL/GenBank/DDBJ whole genome shotgun (WGS) entry which is preliminary data.</text>
</comment>
<protein>
    <submittedName>
        <fullName evidence="2">Uncharacterized protein</fullName>
    </submittedName>
</protein>
<dbReference type="EMBL" id="ASPP01037655">
    <property type="protein sequence ID" value="ETO01684.1"/>
    <property type="molecule type" value="Genomic_DNA"/>
</dbReference>
<dbReference type="Proteomes" id="UP000023152">
    <property type="component" value="Unassembled WGS sequence"/>
</dbReference>
<feature type="region of interest" description="Disordered" evidence="1">
    <location>
        <begin position="52"/>
        <end position="88"/>
    </location>
</feature>
<organism evidence="2 3">
    <name type="scientific">Reticulomyxa filosa</name>
    <dbReference type="NCBI Taxonomy" id="46433"/>
    <lineage>
        <taxon>Eukaryota</taxon>
        <taxon>Sar</taxon>
        <taxon>Rhizaria</taxon>
        <taxon>Retaria</taxon>
        <taxon>Foraminifera</taxon>
        <taxon>Monothalamids</taxon>
        <taxon>Reticulomyxidae</taxon>
        <taxon>Reticulomyxa</taxon>
    </lineage>
</organism>
<feature type="non-terminal residue" evidence="2">
    <location>
        <position position="113"/>
    </location>
</feature>
<sequence>MIEDYYQNFLTSKLKAMEKKAIMRLMENVSESKTESVSASAIVRCHFQTQLQPHTKGKPNANEDIATTMKVAPSKKSTTPKPETRKGAQPLLLSQSHCFVHQMDSLSVATLAR</sequence>
<reference evidence="2 3" key="1">
    <citation type="journal article" date="2013" name="Curr. Biol.">
        <title>The Genome of the Foraminiferan Reticulomyxa filosa.</title>
        <authorList>
            <person name="Glockner G."/>
            <person name="Hulsmann N."/>
            <person name="Schleicher M."/>
            <person name="Noegel A.A."/>
            <person name="Eichinger L."/>
            <person name="Gallinger C."/>
            <person name="Pawlowski J."/>
            <person name="Sierra R."/>
            <person name="Euteneuer U."/>
            <person name="Pillet L."/>
            <person name="Moustafa A."/>
            <person name="Platzer M."/>
            <person name="Groth M."/>
            <person name="Szafranski K."/>
            <person name="Schliwa M."/>
        </authorList>
    </citation>
    <scope>NUCLEOTIDE SEQUENCE [LARGE SCALE GENOMIC DNA]</scope>
</reference>
<dbReference type="AlphaFoldDB" id="X6LJ78"/>
<evidence type="ECO:0000256" key="1">
    <source>
        <dbReference type="SAM" id="MobiDB-lite"/>
    </source>
</evidence>